<reference evidence="2 3" key="1">
    <citation type="submission" date="2019-01" db="EMBL/GenBank/DDBJ databases">
        <title>Draft genome sequences of the type strains of six Macrococcus species.</title>
        <authorList>
            <person name="Mazhar S."/>
            <person name="Altermann E."/>
            <person name="Hill C."/>
            <person name="Mcauliffe O."/>
        </authorList>
    </citation>
    <scope>NUCLEOTIDE SEQUENCE [LARGE SCALE GENOMIC DNA]</scope>
    <source>
        <strain evidence="2 3">ATCC 51825</strain>
    </source>
</reference>
<organism evidence="2 3">
    <name type="scientific">Macrococcus bovicus</name>
    <dbReference type="NCBI Taxonomy" id="69968"/>
    <lineage>
        <taxon>Bacteria</taxon>
        <taxon>Bacillati</taxon>
        <taxon>Bacillota</taxon>
        <taxon>Bacilli</taxon>
        <taxon>Bacillales</taxon>
        <taxon>Staphylococcaceae</taxon>
        <taxon>Macrococcus</taxon>
    </lineage>
</organism>
<dbReference type="EMBL" id="SCWF01000018">
    <property type="protein sequence ID" value="TDM12176.1"/>
    <property type="molecule type" value="Genomic_DNA"/>
</dbReference>
<dbReference type="RefSeq" id="WP_133452647.1">
    <property type="nucleotide sequence ID" value="NZ_SCWF01000018.1"/>
</dbReference>
<gene>
    <name evidence="2" type="ORF">ERX55_11055</name>
</gene>
<sequence>MMNYTVKQLADKLEVTKATITNNAKALDLELKKIDNVIQIDGKQAELIAQRINKNKQVNSMINKDIEDGNVSTTQPEEKATRDDDLIEILKKQIEDLKKDKAEYINQVNNLNDLLKQQQTLLSQQQSLQLQSNEKINALEIELKEVQEDIKYQTKDVSFKDENGRSHGDVESNSQVEKFYRDLRNDSSNQKQESFISRLFKR</sequence>
<keyword evidence="1" id="KW-0175">Coiled coil</keyword>
<evidence type="ECO:0000313" key="3">
    <source>
        <dbReference type="Proteomes" id="UP000294843"/>
    </source>
</evidence>
<evidence type="ECO:0000256" key="1">
    <source>
        <dbReference type="SAM" id="Coils"/>
    </source>
</evidence>
<accession>A0A4R6BVF7</accession>
<evidence type="ECO:0008006" key="4">
    <source>
        <dbReference type="Google" id="ProtNLM"/>
    </source>
</evidence>
<evidence type="ECO:0000313" key="2">
    <source>
        <dbReference type="EMBL" id="TDM12176.1"/>
    </source>
</evidence>
<feature type="coiled-coil region" evidence="1">
    <location>
        <begin position="80"/>
        <end position="156"/>
    </location>
</feature>
<keyword evidence="3" id="KW-1185">Reference proteome</keyword>
<dbReference type="AlphaFoldDB" id="A0A4R6BVF7"/>
<name>A0A4R6BVF7_9STAP</name>
<protein>
    <recommendedName>
        <fullName evidence="4">DUF536 domain-containing protein</fullName>
    </recommendedName>
</protein>
<comment type="caution">
    <text evidence="2">The sequence shown here is derived from an EMBL/GenBank/DDBJ whole genome shotgun (WGS) entry which is preliminary data.</text>
</comment>
<proteinExistence type="predicted"/>
<dbReference type="Proteomes" id="UP000294843">
    <property type="component" value="Unassembled WGS sequence"/>
</dbReference>